<dbReference type="GO" id="GO:0005829">
    <property type="term" value="C:cytosol"/>
    <property type="evidence" value="ECO:0007669"/>
    <property type="project" value="TreeGrafter"/>
</dbReference>
<dbReference type="InterPro" id="IPR052028">
    <property type="entry name" value="HipA_Ser/Thr_kinase"/>
</dbReference>
<dbReference type="Pfam" id="PF07804">
    <property type="entry name" value="HipA_C"/>
    <property type="match status" value="1"/>
</dbReference>
<dbReference type="Proteomes" id="UP001225378">
    <property type="component" value="Plasmid unnamed2"/>
</dbReference>
<dbReference type="Gene3D" id="1.10.1070.20">
    <property type="match status" value="1"/>
</dbReference>
<sequence length="438" mass="49611">MGSIQQETRFIAVDIFLGHNQGNPGYETAGYILLNNLVSGFVYSAHYDGPSLDPVHLIKGVQKSFKPPHHHTLHGVFRDTLPGHWGSKQLVEEYPGYAQMSDIERMFWLGSRTSKGLRFRCYKKPGVESPVRGIEILREIERKSIDFLMGRHNRGQPIYDEQTKWAVIEGGGSRPKAQFQLKGIDMMAKFNAPFDPYNMAKMEHVTLGISRSAGIETPRSWVLPASENGEDIFLIERFDRSKQLRHHTISLATLVGVDNANKTNMSSVDYLDIADAIRQASDHPEEDVEELYARMILVGICNITDNHLRNLEIILNKDGKYRLSPNFDLVPDPWNSPFDTHLCNYTRADQHNFMTGAFVVQTAEKLGISFDRAKTIATRVAQAAIDSEPLMDKANLNEKDKALFKKIIDPDRLKSMVHELEAMQSMNVSNQENDIRLG</sequence>
<evidence type="ECO:0000256" key="2">
    <source>
        <dbReference type="ARBA" id="ARBA00022679"/>
    </source>
</evidence>
<feature type="domain" description="HipA-like C-terminal" evidence="4">
    <location>
        <begin position="171"/>
        <end position="384"/>
    </location>
</feature>
<comment type="similarity">
    <text evidence="1">Belongs to the HipA Ser/Thr kinase family.</text>
</comment>
<evidence type="ECO:0000259" key="4">
    <source>
        <dbReference type="Pfam" id="PF07804"/>
    </source>
</evidence>
<dbReference type="InterPro" id="IPR012893">
    <property type="entry name" value="HipA-like_C"/>
</dbReference>
<evidence type="ECO:0000313" key="6">
    <source>
        <dbReference type="Proteomes" id="UP001225378"/>
    </source>
</evidence>
<organism evidence="5 6">
    <name type="scientific">Methylomarinum roseum</name>
    <dbReference type="NCBI Taxonomy" id="3067653"/>
    <lineage>
        <taxon>Bacteria</taxon>
        <taxon>Pseudomonadati</taxon>
        <taxon>Pseudomonadota</taxon>
        <taxon>Gammaproteobacteria</taxon>
        <taxon>Methylococcales</taxon>
        <taxon>Methylococcaceae</taxon>
        <taxon>Methylomarinum</taxon>
    </lineage>
</organism>
<proteinExistence type="inferred from homology"/>
<keyword evidence="5" id="KW-0614">Plasmid</keyword>
<evidence type="ECO:0000256" key="1">
    <source>
        <dbReference type="ARBA" id="ARBA00010164"/>
    </source>
</evidence>
<dbReference type="GO" id="GO:0004674">
    <property type="term" value="F:protein serine/threonine kinase activity"/>
    <property type="evidence" value="ECO:0007669"/>
    <property type="project" value="TreeGrafter"/>
</dbReference>
<evidence type="ECO:0000256" key="3">
    <source>
        <dbReference type="ARBA" id="ARBA00022777"/>
    </source>
</evidence>
<evidence type="ECO:0000313" key="5">
    <source>
        <dbReference type="EMBL" id="XBS22840.1"/>
    </source>
</evidence>
<dbReference type="AlphaFoldDB" id="A0AAU7P0G7"/>
<dbReference type="KEGG" id="mech:Q9L42_021275"/>
<dbReference type="PANTHER" id="PTHR37419">
    <property type="entry name" value="SERINE/THREONINE-PROTEIN KINASE TOXIN HIPA"/>
    <property type="match status" value="1"/>
</dbReference>
<keyword evidence="6" id="KW-1185">Reference proteome</keyword>
<reference evidence="5 6" key="1">
    <citation type="journal article" date="2024" name="Microbiology">
        <title>Methylomarinum rosea sp. nov., a novel halophilic methanotrophic bacterium from the hypersaline Lake Elton.</title>
        <authorList>
            <person name="Suleimanov R.Z."/>
            <person name="Oshkin I.Y."/>
            <person name="Danilova O.V."/>
            <person name="Suzina N.E."/>
            <person name="Dedysh S.N."/>
        </authorList>
    </citation>
    <scope>NUCLEOTIDE SEQUENCE [LARGE SCALE GENOMIC DNA]</scope>
    <source>
        <strain evidence="5 6">Ch1-1</strain>
        <plasmid evidence="6">unnamed2</plasmid>
    </source>
</reference>
<keyword evidence="3" id="KW-0418">Kinase</keyword>
<name>A0AAU7P0G7_9GAMM</name>
<geneLocation type="plasmid" evidence="5 6">
    <name>unnamed2</name>
</geneLocation>
<gene>
    <name evidence="5" type="ORF">Q9L42_021275</name>
</gene>
<protein>
    <submittedName>
        <fullName evidence="5">HipA domain-containing protein</fullName>
    </submittedName>
</protein>
<dbReference type="EMBL" id="CP157744">
    <property type="protein sequence ID" value="XBS22840.1"/>
    <property type="molecule type" value="Genomic_DNA"/>
</dbReference>
<accession>A0AAU7P0G7</accession>
<dbReference type="RefSeq" id="WP_305910443.1">
    <property type="nucleotide sequence ID" value="NZ_CP157744.1"/>
</dbReference>
<keyword evidence="2" id="KW-0808">Transferase</keyword>